<evidence type="ECO:0000256" key="3">
    <source>
        <dbReference type="ARBA" id="ARBA00022723"/>
    </source>
</evidence>
<dbReference type="EMBL" id="JAAMPU010000097">
    <property type="protein sequence ID" value="NMH26998.1"/>
    <property type="molecule type" value="Genomic_DNA"/>
</dbReference>
<dbReference type="EC" id="1.15.1.1" evidence="2 5"/>
<keyword evidence="9" id="KW-1185">Reference proteome</keyword>
<dbReference type="PANTHER" id="PTHR43595">
    <property type="entry name" value="37S RIBOSOMAL PROTEIN S26, MITOCHONDRIAL"/>
    <property type="match status" value="1"/>
</dbReference>
<dbReference type="GO" id="GO:0004784">
    <property type="term" value="F:superoxide dismutase activity"/>
    <property type="evidence" value="ECO:0007669"/>
    <property type="project" value="UniProtKB-EC"/>
</dbReference>
<organism evidence="8 9">
    <name type="scientific">Flavobacterium silvaticum</name>
    <dbReference type="NCBI Taxonomy" id="1852020"/>
    <lineage>
        <taxon>Bacteria</taxon>
        <taxon>Pseudomonadati</taxon>
        <taxon>Bacteroidota</taxon>
        <taxon>Flavobacteriia</taxon>
        <taxon>Flavobacteriales</taxon>
        <taxon>Flavobacteriaceae</taxon>
        <taxon>Flavobacterium</taxon>
    </lineage>
</organism>
<comment type="catalytic activity">
    <reaction evidence="5">
        <text>2 superoxide + 2 H(+) = H2O2 + O2</text>
        <dbReference type="Rhea" id="RHEA:20696"/>
        <dbReference type="ChEBI" id="CHEBI:15378"/>
        <dbReference type="ChEBI" id="CHEBI:15379"/>
        <dbReference type="ChEBI" id="CHEBI:16240"/>
        <dbReference type="ChEBI" id="CHEBI:18421"/>
        <dbReference type="EC" id="1.15.1.1"/>
    </reaction>
</comment>
<comment type="function">
    <text evidence="5">Destroys radicals which are normally produced within the cells and which are toxic to biological systems.</text>
</comment>
<evidence type="ECO:0000313" key="9">
    <source>
        <dbReference type="Proteomes" id="UP000712080"/>
    </source>
</evidence>
<dbReference type="InterPro" id="IPR019832">
    <property type="entry name" value="Mn/Fe_SOD_C"/>
</dbReference>
<dbReference type="GO" id="GO:0005737">
    <property type="term" value="C:cytoplasm"/>
    <property type="evidence" value="ECO:0007669"/>
    <property type="project" value="TreeGrafter"/>
</dbReference>
<dbReference type="Pfam" id="PF00081">
    <property type="entry name" value="Sod_Fe_N"/>
    <property type="match status" value="1"/>
</dbReference>
<dbReference type="PANTHER" id="PTHR43595:SF2">
    <property type="entry name" value="SMALL RIBOSOMAL SUBUNIT PROTEIN MS42"/>
    <property type="match status" value="1"/>
</dbReference>
<gene>
    <name evidence="8" type="ORF">G6047_03045</name>
</gene>
<proteinExistence type="inferred from homology"/>
<dbReference type="PROSITE" id="PS51257">
    <property type="entry name" value="PROKAR_LIPOPROTEIN"/>
    <property type="match status" value="1"/>
</dbReference>
<evidence type="ECO:0000259" key="7">
    <source>
        <dbReference type="Pfam" id="PF02777"/>
    </source>
</evidence>
<dbReference type="GO" id="GO:0046872">
    <property type="term" value="F:metal ion binding"/>
    <property type="evidence" value="ECO:0007669"/>
    <property type="project" value="UniProtKB-KW"/>
</dbReference>
<dbReference type="RefSeq" id="WP_169526002.1">
    <property type="nucleotide sequence ID" value="NZ_JAAMPU010000097.1"/>
</dbReference>
<dbReference type="InterPro" id="IPR019833">
    <property type="entry name" value="Mn/Fe_SOD_BS"/>
</dbReference>
<dbReference type="PROSITE" id="PS00088">
    <property type="entry name" value="SOD_MN"/>
    <property type="match status" value="1"/>
</dbReference>
<dbReference type="Gene3D" id="1.10.287.990">
    <property type="entry name" value="Fe,Mn superoxide dismutase (SOD) domain"/>
    <property type="match status" value="1"/>
</dbReference>
<keyword evidence="4 5" id="KW-0560">Oxidoreductase</keyword>
<dbReference type="Pfam" id="PF02777">
    <property type="entry name" value="Sod_Fe_C"/>
    <property type="match status" value="1"/>
</dbReference>
<dbReference type="Proteomes" id="UP000712080">
    <property type="component" value="Unassembled WGS sequence"/>
</dbReference>
<sequence length="259" mass="29432">MTFLKHNFIPALIIASGLLFSCQKKKLTEVVEVPLPTAEEKVTIGHPDEAVADPGAFEMYKLPFEYDELAPNIDAMTMEMHFSKHYLTYTNNLNRLLDSTELAKLPIEEIFKKLDMSNADLRNNLGGYYNHTLYWETIAPKKGGEPKDNALAAAISKDFGSFANFKESFENAASRQFGSGWAWLVVDRSGNLQVTSTPNQDNPLMPQATIPGKPILGIDVWEHAYYLGYQYKRKKYIDAFFNVINWDKVSEKYDDAVRK</sequence>
<dbReference type="SUPFAM" id="SSF54719">
    <property type="entry name" value="Fe,Mn superoxide dismutase (SOD), C-terminal domain"/>
    <property type="match status" value="1"/>
</dbReference>
<feature type="domain" description="Manganese/iron superoxide dismutase N-terminal" evidence="6">
    <location>
        <begin position="57"/>
        <end position="138"/>
    </location>
</feature>
<comment type="caution">
    <text evidence="8">The sequence shown here is derived from an EMBL/GenBank/DDBJ whole genome shotgun (WGS) entry which is preliminary data.</text>
</comment>
<comment type="similarity">
    <text evidence="1 5">Belongs to the iron/manganese superoxide dismutase family.</text>
</comment>
<accession>A0A972JHC9</accession>
<evidence type="ECO:0000256" key="2">
    <source>
        <dbReference type="ARBA" id="ARBA00012682"/>
    </source>
</evidence>
<dbReference type="PRINTS" id="PR01703">
    <property type="entry name" value="MNSODISMTASE"/>
</dbReference>
<dbReference type="SUPFAM" id="SSF46609">
    <property type="entry name" value="Fe,Mn superoxide dismutase (SOD), N-terminal domain"/>
    <property type="match status" value="1"/>
</dbReference>
<name>A0A972JHC9_9FLAO</name>
<dbReference type="InterPro" id="IPR036314">
    <property type="entry name" value="SOD_C_sf"/>
</dbReference>
<evidence type="ECO:0000256" key="5">
    <source>
        <dbReference type="RuleBase" id="RU000414"/>
    </source>
</evidence>
<evidence type="ECO:0000259" key="6">
    <source>
        <dbReference type="Pfam" id="PF00081"/>
    </source>
</evidence>
<dbReference type="InterPro" id="IPR019831">
    <property type="entry name" value="Mn/Fe_SOD_N"/>
</dbReference>
<dbReference type="InterPro" id="IPR001189">
    <property type="entry name" value="Mn/Fe_SOD"/>
</dbReference>
<evidence type="ECO:0000256" key="4">
    <source>
        <dbReference type="ARBA" id="ARBA00023002"/>
    </source>
</evidence>
<dbReference type="AlphaFoldDB" id="A0A972JHC9"/>
<dbReference type="InterPro" id="IPR036324">
    <property type="entry name" value="Mn/Fe_SOD_N_sf"/>
</dbReference>
<evidence type="ECO:0000313" key="8">
    <source>
        <dbReference type="EMBL" id="NMH26998.1"/>
    </source>
</evidence>
<protein>
    <recommendedName>
        <fullName evidence="2 5">Superoxide dismutase</fullName>
        <ecNumber evidence="2 5">1.15.1.1</ecNumber>
    </recommendedName>
</protein>
<evidence type="ECO:0000256" key="1">
    <source>
        <dbReference type="ARBA" id="ARBA00008714"/>
    </source>
</evidence>
<reference evidence="8" key="1">
    <citation type="submission" date="2020-02" db="EMBL/GenBank/DDBJ databases">
        <title>Flavobacterium sp. genome.</title>
        <authorList>
            <person name="Jung H.S."/>
            <person name="Baek J.H."/>
            <person name="Jeon C.O."/>
        </authorList>
    </citation>
    <scope>NUCLEOTIDE SEQUENCE</scope>
    <source>
        <strain evidence="8">SE-s28</strain>
    </source>
</reference>
<feature type="domain" description="Manganese/iron superoxide dismutase C-terminal" evidence="7">
    <location>
        <begin position="148"/>
        <end position="251"/>
    </location>
</feature>
<dbReference type="FunFam" id="3.55.40.20:FF:000001">
    <property type="entry name" value="Superoxide dismutase"/>
    <property type="match status" value="1"/>
</dbReference>
<dbReference type="Gene3D" id="3.55.40.20">
    <property type="entry name" value="Iron/manganese superoxide dismutase, C-terminal domain"/>
    <property type="match status" value="1"/>
</dbReference>
<keyword evidence="3 5" id="KW-0479">Metal-binding</keyword>